<keyword evidence="2" id="KW-0732">Signal</keyword>
<dbReference type="AlphaFoldDB" id="A0A8H6T9D8"/>
<feature type="region of interest" description="Disordered" evidence="1">
    <location>
        <begin position="143"/>
        <end position="173"/>
    </location>
</feature>
<evidence type="ECO:0000313" key="3">
    <source>
        <dbReference type="EMBL" id="KAF7312357.1"/>
    </source>
</evidence>
<organism evidence="3 4">
    <name type="scientific">Mycena indigotica</name>
    <dbReference type="NCBI Taxonomy" id="2126181"/>
    <lineage>
        <taxon>Eukaryota</taxon>
        <taxon>Fungi</taxon>
        <taxon>Dikarya</taxon>
        <taxon>Basidiomycota</taxon>
        <taxon>Agaricomycotina</taxon>
        <taxon>Agaricomycetes</taxon>
        <taxon>Agaricomycetidae</taxon>
        <taxon>Agaricales</taxon>
        <taxon>Marasmiineae</taxon>
        <taxon>Mycenaceae</taxon>
        <taxon>Mycena</taxon>
    </lineage>
</organism>
<reference evidence="3" key="1">
    <citation type="submission" date="2020-05" db="EMBL/GenBank/DDBJ databases">
        <title>Mycena genomes resolve the evolution of fungal bioluminescence.</title>
        <authorList>
            <person name="Tsai I.J."/>
        </authorList>
    </citation>
    <scope>NUCLEOTIDE SEQUENCE</scope>
    <source>
        <strain evidence="3">171206Taipei</strain>
    </source>
</reference>
<accession>A0A8H6T9D8</accession>
<name>A0A8H6T9D8_9AGAR</name>
<protein>
    <submittedName>
        <fullName evidence="3">Uncharacterized protein</fullName>
    </submittedName>
</protein>
<dbReference type="Proteomes" id="UP000636479">
    <property type="component" value="Unassembled WGS sequence"/>
</dbReference>
<comment type="caution">
    <text evidence="3">The sequence shown here is derived from an EMBL/GenBank/DDBJ whole genome shotgun (WGS) entry which is preliminary data.</text>
</comment>
<dbReference type="RefSeq" id="XP_037224465.1">
    <property type="nucleotide sequence ID" value="XM_037359370.1"/>
</dbReference>
<proteinExistence type="predicted"/>
<feature type="compositionally biased region" description="Pro residues" evidence="1">
    <location>
        <begin position="143"/>
        <end position="168"/>
    </location>
</feature>
<evidence type="ECO:0000313" key="4">
    <source>
        <dbReference type="Proteomes" id="UP000636479"/>
    </source>
</evidence>
<feature type="chain" id="PRO_5034627238" evidence="2">
    <location>
        <begin position="19"/>
        <end position="272"/>
    </location>
</feature>
<sequence>MQFSSLLALTFAAVSVSAVPVRRGVDPALVIPFGVNAGTAPTGTGDCIGFNNVKIPCSCPPPFDEYLKSLSANVAAGRNVNNPGVPAPFPTDNSQQSRIIRLQTQITALQNLRGPGVGCPAAATNWNPIVRLASLIAGNPPPAPAAPAPAPPPPPPPAAAPPPPPPAPAAGGVNPAQVLEFGVARGAKFPAPAPPDRNDFIKALNENVAAGKQVRNPGIAAPFPTDGSVNSQIIRLQTQISTLQNLRGPGQGCPAAATNWNGILAGLIAQPH</sequence>
<evidence type="ECO:0000256" key="2">
    <source>
        <dbReference type="SAM" id="SignalP"/>
    </source>
</evidence>
<keyword evidence="4" id="KW-1185">Reference proteome</keyword>
<dbReference type="GeneID" id="59341886"/>
<dbReference type="EMBL" id="JACAZF010000002">
    <property type="protein sequence ID" value="KAF7312357.1"/>
    <property type="molecule type" value="Genomic_DNA"/>
</dbReference>
<dbReference type="OrthoDB" id="2140240at2759"/>
<feature type="signal peptide" evidence="2">
    <location>
        <begin position="1"/>
        <end position="18"/>
    </location>
</feature>
<gene>
    <name evidence="3" type="ORF">MIND_00248800</name>
</gene>
<evidence type="ECO:0000256" key="1">
    <source>
        <dbReference type="SAM" id="MobiDB-lite"/>
    </source>
</evidence>